<keyword evidence="1" id="KW-0805">Transcription regulation</keyword>
<evidence type="ECO:0000256" key="3">
    <source>
        <dbReference type="ARBA" id="ARBA00023163"/>
    </source>
</evidence>
<dbReference type="PANTHER" id="PTHR47893:SF1">
    <property type="entry name" value="REGULATORY PROTEIN PCHR"/>
    <property type="match status" value="1"/>
</dbReference>
<evidence type="ECO:0000313" key="6">
    <source>
        <dbReference type="Proteomes" id="UP000292639"/>
    </source>
</evidence>
<dbReference type="PROSITE" id="PS00041">
    <property type="entry name" value="HTH_ARAC_FAMILY_1"/>
    <property type="match status" value="1"/>
</dbReference>
<protein>
    <submittedName>
        <fullName evidence="5">AraC family transcriptional regulator</fullName>
    </submittedName>
</protein>
<dbReference type="SMART" id="SM00342">
    <property type="entry name" value="HTH_ARAC"/>
    <property type="match status" value="1"/>
</dbReference>
<feature type="domain" description="HTH araC/xylS-type" evidence="4">
    <location>
        <begin position="198"/>
        <end position="295"/>
    </location>
</feature>
<dbReference type="Proteomes" id="UP000292639">
    <property type="component" value="Unassembled WGS sequence"/>
</dbReference>
<organism evidence="5 6">
    <name type="scientific">Stutzerimonas kirkiae</name>
    <dbReference type="NCBI Taxonomy" id="2211392"/>
    <lineage>
        <taxon>Bacteria</taxon>
        <taxon>Pseudomonadati</taxon>
        <taxon>Pseudomonadota</taxon>
        <taxon>Gammaproteobacteria</taxon>
        <taxon>Pseudomonadales</taxon>
        <taxon>Pseudomonadaceae</taxon>
        <taxon>Stutzerimonas</taxon>
    </lineage>
</organism>
<dbReference type="GO" id="GO:0043565">
    <property type="term" value="F:sequence-specific DNA binding"/>
    <property type="evidence" value="ECO:0007669"/>
    <property type="project" value="InterPro"/>
</dbReference>
<dbReference type="AlphaFoldDB" id="A0A4Q9RFB3"/>
<dbReference type="EMBL" id="QJUP01000002">
    <property type="protein sequence ID" value="TBU99173.1"/>
    <property type="molecule type" value="Genomic_DNA"/>
</dbReference>
<dbReference type="PRINTS" id="PR00032">
    <property type="entry name" value="HTHARAC"/>
</dbReference>
<evidence type="ECO:0000256" key="2">
    <source>
        <dbReference type="ARBA" id="ARBA00023125"/>
    </source>
</evidence>
<name>A0A4Q9RFB3_9GAMM</name>
<keyword evidence="6" id="KW-1185">Reference proteome</keyword>
<evidence type="ECO:0000256" key="1">
    <source>
        <dbReference type="ARBA" id="ARBA00023015"/>
    </source>
</evidence>
<dbReference type="Gene3D" id="1.10.10.60">
    <property type="entry name" value="Homeodomain-like"/>
    <property type="match status" value="1"/>
</dbReference>
<reference evidence="5 6" key="1">
    <citation type="submission" date="2018-06" db="EMBL/GenBank/DDBJ databases">
        <title>Three novel Pseudomonas species isolated from symptomatic oak.</title>
        <authorList>
            <person name="Bueno-Gonzalez V."/>
            <person name="Brady C."/>
        </authorList>
    </citation>
    <scope>NUCLEOTIDE SEQUENCE [LARGE SCALE GENOMIC DNA]</scope>
    <source>
        <strain evidence="5 6">P17C</strain>
    </source>
</reference>
<keyword evidence="2" id="KW-0238">DNA-binding</keyword>
<dbReference type="SUPFAM" id="SSF46689">
    <property type="entry name" value="Homeodomain-like"/>
    <property type="match status" value="1"/>
</dbReference>
<evidence type="ECO:0000259" key="4">
    <source>
        <dbReference type="PROSITE" id="PS01124"/>
    </source>
</evidence>
<dbReference type="GO" id="GO:0003700">
    <property type="term" value="F:DNA-binding transcription factor activity"/>
    <property type="evidence" value="ECO:0007669"/>
    <property type="project" value="InterPro"/>
</dbReference>
<dbReference type="InterPro" id="IPR018062">
    <property type="entry name" value="HTH_AraC-typ_CS"/>
</dbReference>
<dbReference type="InterPro" id="IPR020449">
    <property type="entry name" value="Tscrpt_reg_AraC-type_HTH"/>
</dbReference>
<gene>
    <name evidence="5" type="ORF">DNJ96_02375</name>
</gene>
<dbReference type="InterPro" id="IPR018060">
    <property type="entry name" value="HTH_AraC"/>
</dbReference>
<dbReference type="PANTHER" id="PTHR47893">
    <property type="entry name" value="REGULATORY PROTEIN PCHR"/>
    <property type="match status" value="1"/>
</dbReference>
<proteinExistence type="predicted"/>
<dbReference type="Pfam" id="PF12833">
    <property type="entry name" value="HTH_18"/>
    <property type="match status" value="1"/>
</dbReference>
<dbReference type="RefSeq" id="WP_131182949.1">
    <property type="nucleotide sequence ID" value="NZ_QJUO01000001.1"/>
</dbReference>
<comment type="caution">
    <text evidence="5">The sequence shown here is derived from an EMBL/GenBank/DDBJ whole genome shotgun (WGS) entry which is preliminary data.</text>
</comment>
<dbReference type="InterPro" id="IPR053142">
    <property type="entry name" value="PchR_regulatory_protein"/>
</dbReference>
<accession>A0A4Q9RFB3</accession>
<keyword evidence="3" id="KW-0804">Transcription</keyword>
<dbReference type="GO" id="GO:0009893">
    <property type="term" value="P:positive regulation of metabolic process"/>
    <property type="evidence" value="ECO:0007669"/>
    <property type="project" value="UniProtKB-ARBA"/>
</dbReference>
<sequence length="301" mass="33205">MAINHYLSDLPLPPALLGLADEELDIRLIEALLPHDSRAFAHSEPSLTVAYYEHGSGWRQFADTAPLAFRDGCGCLYHASVALEGEGFLPAGERLRGVNVSFSVDTLARLGIGEKLLEASGPWERANSSDGQAHLLQFPAPQPLRRIGLEMLNCRLPGIARDLFLRGKALEMLAETLDHLQSHGQPRALGGRDMARLRCAHRLLTENLDRAWTLESLADEAQLSLRKLKEGFRQLHGKGVYALLQDLRMQQAAWRLADGQRVAEVALAVGYSNPSHFAKVFRRHHGMAPSEYGRTAPAGRS</sequence>
<evidence type="ECO:0000313" key="5">
    <source>
        <dbReference type="EMBL" id="TBU99173.1"/>
    </source>
</evidence>
<dbReference type="PROSITE" id="PS01124">
    <property type="entry name" value="HTH_ARAC_FAMILY_2"/>
    <property type="match status" value="1"/>
</dbReference>
<dbReference type="InterPro" id="IPR009057">
    <property type="entry name" value="Homeodomain-like_sf"/>
</dbReference>